<keyword evidence="6 7" id="KW-0472">Membrane</keyword>
<feature type="transmembrane region" description="Helical" evidence="7">
    <location>
        <begin position="99"/>
        <end position="118"/>
    </location>
</feature>
<dbReference type="PANTHER" id="PTHR30250">
    <property type="entry name" value="PST FAMILY PREDICTED COLANIC ACID TRANSPORTER"/>
    <property type="match status" value="1"/>
</dbReference>
<evidence type="ECO:0000256" key="6">
    <source>
        <dbReference type="ARBA" id="ARBA00023136"/>
    </source>
</evidence>
<keyword evidence="3" id="KW-1003">Cell membrane</keyword>
<reference evidence="8" key="1">
    <citation type="submission" date="2020-10" db="EMBL/GenBank/DDBJ databases">
        <authorList>
            <person name="Lu T."/>
            <person name="Wang Q."/>
            <person name="Han X."/>
        </authorList>
    </citation>
    <scope>NUCLEOTIDE SEQUENCE</scope>
    <source>
        <strain evidence="8">WQ 117</strain>
    </source>
</reference>
<evidence type="ECO:0000313" key="9">
    <source>
        <dbReference type="Proteomes" id="UP000608754"/>
    </source>
</evidence>
<comment type="similarity">
    <text evidence="2">Belongs to the polysaccharide synthase family.</text>
</comment>
<organism evidence="8 9">
    <name type="scientific">Faecalibacter rhinopitheci</name>
    <dbReference type="NCBI Taxonomy" id="2779678"/>
    <lineage>
        <taxon>Bacteria</taxon>
        <taxon>Pseudomonadati</taxon>
        <taxon>Bacteroidota</taxon>
        <taxon>Flavobacteriia</taxon>
        <taxon>Flavobacteriales</taxon>
        <taxon>Weeksellaceae</taxon>
        <taxon>Faecalibacter</taxon>
    </lineage>
</organism>
<protein>
    <submittedName>
        <fullName evidence="8">Oligosaccharide flippase family protein</fullName>
    </submittedName>
</protein>
<evidence type="ECO:0000256" key="2">
    <source>
        <dbReference type="ARBA" id="ARBA00007430"/>
    </source>
</evidence>
<dbReference type="GO" id="GO:0005886">
    <property type="term" value="C:plasma membrane"/>
    <property type="evidence" value="ECO:0007669"/>
    <property type="project" value="UniProtKB-SubCell"/>
</dbReference>
<evidence type="ECO:0000256" key="1">
    <source>
        <dbReference type="ARBA" id="ARBA00004651"/>
    </source>
</evidence>
<feature type="transmembrane region" description="Helical" evidence="7">
    <location>
        <begin position="45"/>
        <end position="63"/>
    </location>
</feature>
<dbReference type="AlphaFoldDB" id="A0A8J7FTW3"/>
<dbReference type="InterPro" id="IPR050833">
    <property type="entry name" value="Poly_Biosynth_Transport"/>
</dbReference>
<gene>
    <name evidence="8" type="ORF">IM532_09620</name>
</gene>
<dbReference type="PANTHER" id="PTHR30250:SF10">
    <property type="entry name" value="LIPOPOLYSACCHARIDE BIOSYNTHESIS PROTEIN WZXC"/>
    <property type="match status" value="1"/>
</dbReference>
<feature type="transmembrane region" description="Helical" evidence="7">
    <location>
        <begin position="245"/>
        <end position="270"/>
    </location>
</feature>
<feature type="transmembrane region" description="Helical" evidence="7">
    <location>
        <begin position="282"/>
        <end position="300"/>
    </location>
</feature>
<feature type="transmembrane region" description="Helical" evidence="7">
    <location>
        <begin position="341"/>
        <end position="359"/>
    </location>
</feature>
<sequence length="369" mass="42408">MAFIIYFQILIDYGFNNSATRQISLYEHHNKRLNIIVNKVISAKLYLIGLSTVVYLAVILLIPSFREYFLIYLLYYGVVIGYAFSPSWFFQGMQNMKNYILINLISKILALIAIILIISNESEYWIVPLIFSISYIFIAFITTYQLFSINKFQFKLNNPKKVISELNEGKYFFLSELQATLFTNTNVLILGLFSTLTNVAYFTTADKLSRSLRNIQIPLSNALYPFLTKKINQNPIDGLKLINKITLLGVIITSIISIILGYLAEYLIVLLFGNKMIEAVEIFKILLLIPLFSFIDNMYGKQVLLNLKKDKLFFRIFLFSSIICLILSLILTYLYDIKGTAIAIGIGQGILAFNMFYFAQKVVYGKNKN</sequence>
<dbReference type="Pfam" id="PF01943">
    <property type="entry name" value="Polysacc_synt"/>
    <property type="match status" value="1"/>
</dbReference>
<evidence type="ECO:0000313" key="8">
    <source>
        <dbReference type="EMBL" id="MBF0597702.1"/>
    </source>
</evidence>
<accession>A0A8J7FTW3</accession>
<name>A0A8J7FTW3_9FLAO</name>
<dbReference type="InterPro" id="IPR002797">
    <property type="entry name" value="Polysacc_synth"/>
</dbReference>
<evidence type="ECO:0000256" key="7">
    <source>
        <dbReference type="SAM" id="Phobius"/>
    </source>
</evidence>
<feature type="transmembrane region" description="Helical" evidence="7">
    <location>
        <begin position="69"/>
        <end position="90"/>
    </location>
</feature>
<proteinExistence type="inferred from homology"/>
<feature type="transmembrane region" description="Helical" evidence="7">
    <location>
        <begin position="124"/>
        <end position="147"/>
    </location>
</feature>
<dbReference type="EMBL" id="JADGIK010000006">
    <property type="protein sequence ID" value="MBF0597702.1"/>
    <property type="molecule type" value="Genomic_DNA"/>
</dbReference>
<feature type="transmembrane region" description="Helical" evidence="7">
    <location>
        <begin position="312"/>
        <end position="335"/>
    </location>
</feature>
<comment type="caution">
    <text evidence="8">The sequence shown here is derived from an EMBL/GenBank/DDBJ whole genome shotgun (WGS) entry which is preliminary data.</text>
</comment>
<keyword evidence="4 7" id="KW-0812">Transmembrane</keyword>
<evidence type="ECO:0000256" key="4">
    <source>
        <dbReference type="ARBA" id="ARBA00022692"/>
    </source>
</evidence>
<dbReference type="Proteomes" id="UP000608754">
    <property type="component" value="Unassembled WGS sequence"/>
</dbReference>
<keyword evidence="9" id="KW-1185">Reference proteome</keyword>
<comment type="subcellular location">
    <subcellularLocation>
        <location evidence="1">Cell membrane</location>
        <topology evidence="1">Multi-pass membrane protein</topology>
    </subcellularLocation>
</comment>
<evidence type="ECO:0000256" key="3">
    <source>
        <dbReference type="ARBA" id="ARBA00022475"/>
    </source>
</evidence>
<evidence type="ECO:0000256" key="5">
    <source>
        <dbReference type="ARBA" id="ARBA00022989"/>
    </source>
</evidence>
<keyword evidence="5 7" id="KW-1133">Transmembrane helix</keyword>